<reference evidence="1 2" key="1">
    <citation type="submission" date="2019-10" db="EMBL/GenBank/DDBJ databases">
        <title>WGS of Leuconostoc mesenteroides.</title>
        <authorList>
            <person name="Melo Bolivar J."/>
            <person name="Marino-Ramirez L."/>
            <person name="Villamil Diaz L.M."/>
        </authorList>
    </citation>
    <scope>NUCLEOTIDE SEQUENCE [LARGE SCALE GENOMIC DNA]</scope>
    <source>
        <strain evidence="1 2">M11</strain>
    </source>
</reference>
<sequence length="99" mass="11474">MKKIKVGGIDYELIAKENLEDKNESVWGFVEYESSKIYVRSNISRQKKLQTVIHESLHAMLHESGLDNYANDEKIVTPLSNMLHQFLKDNPSLLNELKQ</sequence>
<dbReference type="Proteomes" id="UP000469952">
    <property type="component" value="Unassembled WGS sequence"/>
</dbReference>
<organism evidence="1 2">
    <name type="scientific">Leuconostoc mesenteroides</name>
    <dbReference type="NCBI Taxonomy" id="1245"/>
    <lineage>
        <taxon>Bacteria</taxon>
        <taxon>Bacillati</taxon>
        <taxon>Bacillota</taxon>
        <taxon>Bacilli</taxon>
        <taxon>Lactobacillales</taxon>
        <taxon>Lactobacillaceae</taxon>
        <taxon>Leuconostoc</taxon>
    </lineage>
</organism>
<comment type="caution">
    <text evidence="1">The sequence shown here is derived from an EMBL/GenBank/DDBJ whole genome shotgun (WGS) entry which is preliminary data.</text>
</comment>
<gene>
    <name evidence="1" type="ORF">GFV13_08640</name>
</gene>
<evidence type="ECO:0000313" key="2">
    <source>
        <dbReference type="Proteomes" id="UP000469952"/>
    </source>
</evidence>
<dbReference type="RefSeq" id="WP_153245477.1">
    <property type="nucleotide sequence ID" value="NZ_JAFRDX010000007.1"/>
</dbReference>
<dbReference type="EMBL" id="WIPA01000014">
    <property type="protein sequence ID" value="MQR27326.1"/>
    <property type="molecule type" value="Genomic_DNA"/>
</dbReference>
<proteinExistence type="predicted"/>
<evidence type="ECO:0000313" key="1">
    <source>
        <dbReference type="EMBL" id="MQR27326.1"/>
    </source>
</evidence>
<name>A0A843YY04_LEUME</name>
<dbReference type="AlphaFoldDB" id="A0A843YY04"/>
<dbReference type="Gene3D" id="1.10.10.2910">
    <property type="match status" value="1"/>
</dbReference>
<protein>
    <submittedName>
        <fullName evidence="1">ImmA/IrrE family metallo-endopeptidase</fullName>
    </submittedName>
</protein>
<accession>A0A843YY04</accession>